<dbReference type="InterPro" id="IPR036397">
    <property type="entry name" value="RNaseH_sf"/>
</dbReference>
<gene>
    <name evidence="2" type="ORF">I4641_20580</name>
</gene>
<evidence type="ECO:0000313" key="2">
    <source>
        <dbReference type="EMBL" id="MCC0179361.1"/>
    </source>
</evidence>
<dbReference type="InterPro" id="IPR038717">
    <property type="entry name" value="Tc1-like_DDE_dom"/>
</dbReference>
<evidence type="ECO:0000313" key="3">
    <source>
        <dbReference type="Proteomes" id="UP000729733"/>
    </source>
</evidence>
<dbReference type="Gene3D" id="3.30.420.10">
    <property type="entry name" value="Ribonuclease H-like superfamily/Ribonuclease H"/>
    <property type="match status" value="1"/>
</dbReference>
<evidence type="ECO:0000259" key="1">
    <source>
        <dbReference type="Pfam" id="PF13358"/>
    </source>
</evidence>
<dbReference type="Pfam" id="PF13384">
    <property type="entry name" value="HTH_23"/>
    <property type="match status" value="1"/>
</dbReference>
<dbReference type="RefSeq" id="WP_229642460.1">
    <property type="nucleotide sequence ID" value="NZ_JADWDC010000079.1"/>
</dbReference>
<dbReference type="InterPro" id="IPR009057">
    <property type="entry name" value="Homeodomain-like_sf"/>
</dbReference>
<accession>A0A964BV83</accession>
<reference evidence="2" key="1">
    <citation type="journal article" date="2021" name="Antonie Van Leeuwenhoek">
        <title>Draft genome and description of Waterburya agarophytonicola gen. nov. sp. nov. (Pleurocapsales, Cyanobacteria): a seaweed symbiont.</title>
        <authorList>
            <person name="Bonthond G."/>
            <person name="Shalygin S."/>
            <person name="Bayer T."/>
            <person name="Weinberger F."/>
        </authorList>
    </citation>
    <scope>NUCLEOTIDE SEQUENCE</scope>
    <source>
        <strain evidence="2">KI4</strain>
    </source>
</reference>
<proteinExistence type="predicted"/>
<name>A0A964BV83_9CYAN</name>
<dbReference type="Gene3D" id="1.10.10.10">
    <property type="entry name" value="Winged helix-like DNA-binding domain superfamily/Winged helix DNA-binding domain"/>
    <property type="match status" value="1"/>
</dbReference>
<dbReference type="Pfam" id="PF13358">
    <property type="entry name" value="DDE_3"/>
    <property type="match status" value="1"/>
</dbReference>
<dbReference type="InterPro" id="IPR047655">
    <property type="entry name" value="Transpos_IS630-like"/>
</dbReference>
<protein>
    <submittedName>
        <fullName evidence="2">IS630 family transposase</fullName>
    </submittedName>
</protein>
<dbReference type="InterPro" id="IPR036388">
    <property type="entry name" value="WH-like_DNA-bd_sf"/>
</dbReference>
<feature type="domain" description="Tc1-like transposase DDE" evidence="1">
    <location>
        <begin position="175"/>
        <end position="314"/>
    </location>
</feature>
<dbReference type="EMBL" id="JADWDC010000079">
    <property type="protein sequence ID" value="MCC0179361.1"/>
    <property type="molecule type" value="Genomic_DNA"/>
</dbReference>
<keyword evidence="3" id="KW-1185">Reference proteome</keyword>
<dbReference type="NCBIfam" id="NF033545">
    <property type="entry name" value="transpos_IS630"/>
    <property type="match status" value="1"/>
</dbReference>
<dbReference type="AlphaFoldDB" id="A0A964BV83"/>
<dbReference type="GO" id="GO:0003676">
    <property type="term" value="F:nucleic acid binding"/>
    <property type="evidence" value="ECO:0007669"/>
    <property type="project" value="InterPro"/>
</dbReference>
<dbReference type="PANTHER" id="PTHR46564">
    <property type="entry name" value="TRANSPOSASE"/>
    <property type="match status" value="1"/>
</dbReference>
<sequence length="350" mass="41157">MPAGLKITLTLNEDRTLKELELAKEVSRRTKHRASVLRLNSRGWTVKAIADYLGWAESTVRQTIHRWNKSGLLGLWDASGRGKKATWCSEDWQVLEKWLNEPRSISARQLSQRLARERQVFLGAEQVRRILKKKSWCWKRLRRKPPIAKNQEYKKAKKRDLETLELWAKQDLITLLYLDESGCCPESPLSYGYGKIGQQKIVTQKTRKGRRVNIMGVWEDKQRFEYTLKVGTYKAKSYLRFMNWQAERAMKRLFETGKPTIIVHDNASIHRSKLVKKHHQNWLKQGLSVFFLPPYSPEMNRIEGQWLHLKRQELGGYVFEDEYDLALAIIEGLENRGQQGNYSVERLLFN</sequence>
<comment type="caution">
    <text evidence="2">The sequence shown here is derived from an EMBL/GenBank/DDBJ whole genome shotgun (WGS) entry which is preliminary data.</text>
</comment>
<dbReference type="SUPFAM" id="SSF46689">
    <property type="entry name" value="Homeodomain-like"/>
    <property type="match status" value="1"/>
</dbReference>
<dbReference type="Proteomes" id="UP000729733">
    <property type="component" value="Unassembled WGS sequence"/>
</dbReference>
<organism evidence="2 3">
    <name type="scientific">Waterburya agarophytonicola KI4</name>
    <dbReference type="NCBI Taxonomy" id="2874699"/>
    <lineage>
        <taxon>Bacteria</taxon>
        <taxon>Bacillati</taxon>
        <taxon>Cyanobacteriota</taxon>
        <taxon>Cyanophyceae</taxon>
        <taxon>Pleurocapsales</taxon>
        <taxon>Hyellaceae</taxon>
        <taxon>Waterburya</taxon>
        <taxon>Waterburya agarophytonicola</taxon>
    </lineage>
</organism>
<dbReference type="PANTHER" id="PTHR46564:SF1">
    <property type="entry name" value="TRANSPOSASE"/>
    <property type="match status" value="1"/>
</dbReference>